<dbReference type="InterPro" id="IPR051533">
    <property type="entry name" value="WaaL-like"/>
</dbReference>
<dbReference type="EMBL" id="SIXI01000004">
    <property type="protein sequence ID" value="TBO30240.1"/>
    <property type="molecule type" value="Genomic_DNA"/>
</dbReference>
<dbReference type="GO" id="GO:0016874">
    <property type="term" value="F:ligase activity"/>
    <property type="evidence" value="ECO:0007669"/>
    <property type="project" value="UniProtKB-KW"/>
</dbReference>
<feature type="domain" description="O-antigen ligase-related" evidence="6">
    <location>
        <begin position="203"/>
        <end position="351"/>
    </location>
</feature>
<feature type="transmembrane region" description="Helical" evidence="5">
    <location>
        <begin position="217"/>
        <end position="232"/>
    </location>
</feature>
<dbReference type="PANTHER" id="PTHR37422:SF13">
    <property type="entry name" value="LIPOPOLYSACCHARIDE BIOSYNTHESIS PROTEIN PA4999-RELATED"/>
    <property type="match status" value="1"/>
</dbReference>
<feature type="transmembrane region" description="Helical" evidence="5">
    <location>
        <begin position="169"/>
        <end position="186"/>
    </location>
</feature>
<keyword evidence="4 5" id="KW-0472">Membrane</keyword>
<reference evidence="8 9" key="1">
    <citation type="submission" date="2019-02" db="EMBL/GenBank/DDBJ databases">
        <title>Aquabacterium sp. strain KMB7.</title>
        <authorList>
            <person name="Chen W.-M."/>
        </authorList>
    </citation>
    <scope>NUCLEOTIDE SEQUENCE [LARGE SCALE GENOMIC DNA]</scope>
    <source>
        <strain evidence="8 9">KMB7</strain>
    </source>
</reference>
<dbReference type="AlphaFoldDB" id="A0A4V2JFK1"/>
<sequence length="451" mass="49976">MRDLLVLSFLVAFLPLALRSPLCAFLLWSWGGMIAIQSHVYGFMLSVPVVQLFALISLVQLVMTRRGGQTAYWGGGTSIIMLLLILHGLMCALLAYSGLPRNWELFSNMAKTVLLCLIIPVFLTSRERLNIYVILIAISVSFHGMLDGLKYLSSAGNHNAHGIPKFGDNNHYAIVLLMVIPLLIYVGRHAERWLLRWGVIAVGLLTFLAVLATNSRGGLLSLIVMGLWLIMLSKRKLVGMALAAMLAMLVVQLAPDRWFDRMDTIKEANDDDSFMGRVTAWKRASAIAVENPVFGGGYHAGQFDGIFDRFRYEPGLLGFVETPDVSYAAATHSIYFEVLGDQGFVGLLLFVALLGNAFYNWWRIRRLARKNPLQLGWAHSLADMLSACLLVYAVGGAALSAAYFELPYYLVMLLQMVWVQVRDHASHSAAPNLALRRPQAHTAHAQPSDTP</sequence>
<feature type="transmembrane region" description="Helical" evidence="5">
    <location>
        <begin position="193"/>
        <end position="211"/>
    </location>
</feature>
<dbReference type="OrthoDB" id="9772644at2"/>
<dbReference type="NCBIfam" id="TIGR03097">
    <property type="entry name" value="PEP_O_lig_1"/>
    <property type="match status" value="1"/>
</dbReference>
<evidence type="ECO:0000313" key="9">
    <source>
        <dbReference type="Proteomes" id="UP000292120"/>
    </source>
</evidence>
<dbReference type="GO" id="GO:0016020">
    <property type="term" value="C:membrane"/>
    <property type="evidence" value="ECO:0007669"/>
    <property type="project" value="UniProtKB-SubCell"/>
</dbReference>
<evidence type="ECO:0000256" key="3">
    <source>
        <dbReference type="ARBA" id="ARBA00022989"/>
    </source>
</evidence>
<feature type="transmembrane region" description="Helical" evidence="5">
    <location>
        <begin position="237"/>
        <end position="254"/>
    </location>
</feature>
<evidence type="ECO:0000256" key="2">
    <source>
        <dbReference type="ARBA" id="ARBA00022692"/>
    </source>
</evidence>
<protein>
    <submittedName>
        <fullName evidence="8">Putative O-glycosylation ligase, exosortase A system-associated</fullName>
    </submittedName>
</protein>
<dbReference type="InterPro" id="IPR045979">
    <property type="entry name" value="DUF5935"/>
</dbReference>
<dbReference type="InterPro" id="IPR007016">
    <property type="entry name" value="O-antigen_ligase-rel_domated"/>
</dbReference>
<evidence type="ECO:0000256" key="4">
    <source>
        <dbReference type="ARBA" id="ARBA00023136"/>
    </source>
</evidence>
<evidence type="ECO:0000313" key="8">
    <source>
        <dbReference type="EMBL" id="TBO30240.1"/>
    </source>
</evidence>
<gene>
    <name evidence="8" type="ORF">EYS42_11125</name>
</gene>
<dbReference type="InterPro" id="IPR017528">
    <property type="entry name" value="CHP03097O-antigen_lig-rel"/>
</dbReference>
<comment type="subcellular location">
    <subcellularLocation>
        <location evidence="1">Membrane</location>
        <topology evidence="1">Multi-pass membrane protein</topology>
    </subcellularLocation>
</comment>
<feature type="transmembrane region" description="Helical" evidence="5">
    <location>
        <begin position="383"/>
        <end position="404"/>
    </location>
</feature>
<accession>A0A4V2JFK1</accession>
<evidence type="ECO:0000256" key="5">
    <source>
        <dbReference type="SAM" id="Phobius"/>
    </source>
</evidence>
<feature type="transmembrane region" description="Helical" evidence="5">
    <location>
        <begin position="105"/>
        <end position="123"/>
    </location>
</feature>
<evidence type="ECO:0000259" key="6">
    <source>
        <dbReference type="Pfam" id="PF04932"/>
    </source>
</evidence>
<dbReference type="PANTHER" id="PTHR37422">
    <property type="entry name" value="TEICHURONIC ACID BIOSYNTHESIS PROTEIN TUAE"/>
    <property type="match status" value="1"/>
</dbReference>
<name>A0A4V2JFK1_9BURK</name>
<organism evidence="8 9">
    <name type="scientific">Aquabacterium lacunae</name>
    <dbReference type="NCBI Taxonomy" id="2528630"/>
    <lineage>
        <taxon>Bacteria</taxon>
        <taxon>Pseudomonadati</taxon>
        <taxon>Pseudomonadota</taxon>
        <taxon>Betaproteobacteria</taxon>
        <taxon>Burkholderiales</taxon>
        <taxon>Aquabacterium</taxon>
    </lineage>
</organism>
<feature type="transmembrane region" description="Helical" evidence="5">
    <location>
        <begin position="75"/>
        <end position="99"/>
    </location>
</feature>
<keyword evidence="9" id="KW-1185">Reference proteome</keyword>
<keyword evidence="2 5" id="KW-0812">Transmembrane</keyword>
<keyword evidence="8" id="KW-0436">Ligase</keyword>
<dbReference type="Pfam" id="PF19358">
    <property type="entry name" value="DUF5935"/>
    <property type="match status" value="1"/>
</dbReference>
<keyword evidence="3 5" id="KW-1133">Transmembrane helix</keyword>
<evidence type="ECO:0000259" key="7">
    <source>
        <dbReference type="Pfam" id="PF19358"/>
    </source>
</evidence>
<evidence type="ECO:0000256" key="1">
    <source>
        <dbReference type="ARBA" id="ARBA00004141"/>
    </source>
</evidence>
<feature type="transmembrane region" description="Helical" evidence="5">
    <location>
        <begin position="43"/>
        <end position="63"/>
    </location>
</feature>
<dbReference type="RefSeq" id="WP_130968232.1">
    <property type="nucleotide sequence ID" value="NZ_SIXI01000004.1"/>
</dbReference>
<feature type="domain" description="DUF5935" evidence="7">
    <location>
        <begin position="1"/>
        <end position="189"/>
    </location>
</feature>
<comment type="caution">
    <text evidence="8">The sequence shown here is derived from an EMBL/GenBank/DDBJ whole genome shotgun (WGS) entry which is preliminary data.</text>
</comment>
<feature type="transmembrane region" description="Helical" evidence="5">
    <location>
        <begin position="343"/>
        <end position="362"/>
    </location>
</feature>
<proteinExistence type="predicted"/>
<dbReference type="Pfam" id="PF04932">
    <property type="entry name" value="Wzy_C"/>
    <property type="match status" value="1"/>
</dbReference>
<dbReference type="Proteomes" id="UP000292120">
    <property type="component" value="Unassembled WGS sequence"/>
</dbReference>
<feature type="transmembrane region" description="Helical" evidence="5">
    <location>
        <begin position="130"/>
        <end position="149"/>
    </location>
</feature>